<dbReference type="AlphaFoldDB" id="A0ABD1XMK7"/>
<dbReference type="Proteomes" id="UP001605036">
    <property type="component" value="Unassembled WGS sequence"/>
</dbReference>
<evidence type="ECO:0000313" key="1">
    <source>
        <dbReference type="EMBL" id="KAL2610155.1"/>
    </source>
</evidence>
<proteinExistence type="predicted"/>
<sequence length="232" mass="27030">MQIIKKTPQPMIYSTNIAKSAEPRPIECRRSFCSHDHSKDKYFRVGRRPTDGMSLDHHHTRKHAKDIEPHYMTSISCSRALDVPLNPWQSCNVLGYARAGTIFNLFDYLKEKKPNSWDMSKSSEKFFMKMLMQRRRPTGNQSLNYHHTRKHAKDIEPHCFKTLKCGRLHHVPVQQWNASNQPDYAAANTVHRLFGNIRERKLKARRNIHHNIGKSNRFFTSEEADSASCGEA</sequence>
<dbReference type="EMBL" id="JBHFFA010000008">
    <property type="protein sequence ID" value="KAL2610155.1"/>
    <property type="molecule type" value="Genomic_DNA"/>
</dbReference>
<evidence type="ECO:0000313" key="2">
    <source>
        <dbReference type="Proteomes" id="UP001605036"/>
    </source>
</evidence>
<protein>
    <submittedName>
        <fullName evidence="1">Uncharacterized protein</fullName>
    </submittedName>
</protein>
<gene>
    <name evidence="1" type="ORF">R1flu_028728</name>
</gene>
<name>A0ABD1XMK7_9MARC</name>
<organism evidence="1 2">
    <name type="scientific">Riccia fluitans</name>
    <dbReference type="NCBI Taxonomy" id="41844"/>
    <lineage>
        <taxon>Eukaryota</taxon>
        <taxon>Viridiplantae</taxon>
        <taxon>Streptophyta</taxon>
        <taxon>Embryophyta</taxon>
        <taxon>Marchantiophyta</taxon>
        <taxon>Marchantiopsida</taxon>
        <taxon>Marchantiidae</taxon>
        <taxon>Marchantiales</taxon>
        <taxon>Ricciaceae</taxon>
        <taxon>Riccia</taxon>
    </lineage>
</organism>
<reference evidence="1 2" key="1">
    <citation type="submission" date="2024-09" db="EMBL/GenBank/DDBJ databases">
        <title>Chromosome-scale assembly of Riccia fluitans.</title>
        <authorList>
            <person name="Paukszto L."/>
            <person name="Sawicki J."/>
            <person name="Karawczyk K."/>
            <person name="Piernik-Szablinska J."/>
            <person name="Szczecinska M."/>
            <person name="Mazdziarz M."/>
        </authorList>
    </citation>
    <scope>NUCLEOTIDE SEQUENCE [LARGE SCALE GENOMIC DNA]</scope>
    <source>
        <strain evidence="1">Rf_01</strain>
        <tissue evidence="1">Aerial parts of the thallus</tissue>
    </source>
</reference>
<accession>A0ABD1XMK7</accession>
<comment type="caution">
    <text evidence="1">The sequence shown here is derived from an EMBL/GenBank/DDBJ whole genome shotgun (WGS) entry which is preliminary data.</text>
</comment>
<keyword evidence="2" id="KW-1185">Reference proteome</keyword>